<evidence type="ECO:0008006" key="5">
    <source>
        <dbReference type="Google" id="ProtNLM"/>
    </source>
</evidence>
<protein>
    <recommendedName>
        <fullName evidence="5">Nuclear receptor corepressor 2</fullName>
    </recommendedName>
</protein>
<feature type="compositionally biased region" description="Basic and acidic residues" evidence="2">
    <location>
        <begin position="181"/>
        <end position="208"/>
    </location>
</feature>
<feature type="compositionally biased region" description="Basic and acidic residues" evidence="2">
    <location>
        <begin position="1"/>
        <end position="24"/>
    </location>
</feature>
<evidence type="ECO:0000313" key="4">
    <source>
        <dbReference type="Proteomes" id="UP001434883"/>
    </source>
</evidence>
<name>A0ABV0SAT2_9TELE</name>
<feature type="compositionally biased region" description="Basic and acidic residues" evidence="2">
    <location>
        <begin position="109"/>
        <end position="121"/>
    </location>
</feature>
<organism evidence="3 4">
    <name type="scientific">Xenoophorus captivus</name>
    <dbReference type="NCBI Taxonomy" id="1517983"/>
    <lineage>
        <taxon>Eukaryota</taxon>
        <taxon>Metazoa</taxon>
        <taxon>Chordata</taxon>
        <taxon>Craniata</taxon>
        <taxon>Vertebrata</taxon>
        <taxon>Euteleostomi</taxon>
        <taxon>Actinopterygii</taxon>
        <taxon>Neopterygii</taxon>
        <taxon>Teleostei</taxon>
        <taxon>Neoteleostei</taxon>
        <taxon>Acanthomorphata</taxon>
        <taxon>Ovalentaria</taxon>
        <taxon>Atherinomorphae</taxon>
        <taxon>Cyprinodontiformes</taxon>
        <taxon>Goodeidae</taxon>
        <taxon>Xenoophorus</taxon>
    </lineage>
</organism>
<feature type="compositionally biased region" description="Polar residues" evidence="2">
    <location>
        <begin position="92"/>
        <end position="105"/>
    </location>
</feature>
<dbReference type="EMBL" id="JAHRIN010076014">
    <property type="protein sequence ID" value="MEQ2217675.1"/>
    <property type="molecule type" value="Genomic_DNA"/>
</dbReference>
<gene>
    <name evidence="3" type="ORF">XENOCAPTIV_018742</name>
</gene>
<feature type="region of interest" description="Disordered" evidence="2">
    <location>
        <begin position="1"/>
        <end position="38"/>
    </location>
</feature>
<evidence type="ECO:0000256" key="1">
    <source>
        <dbReference type="ARBA" id="ARBA00010097"/>
    </source>
</evidence>
<sequence length="343" mass="37563">IPRHLDAQDAYMRREAKQIRREASPPRGASSLSDPMKGREAIVPTVKEAGRSIHLIPRDELRQPAKEGIISQGSAVKQDAAGAGKRHDVRSIITSSPRSYHSPTSILEMRPDRSRYEEGPKGRPCAVVSTASPIPRSSPLTLGSEQGSKAHHSPMGYEEKGAIRTPYPGPSHRGSPLPREAGQRQHEGSGKNPSQERKATPTPREMRATKSPLTSVADQLAYERLLPGLGASDMYRIPLSFDPSALPRGIPIDPAAYYLPRHLAPNPAYPHTYPYLIRGFPDTAALENRQTLINDYITSQQMHQWPAAAMAVQRSDLLRGLAPRDQPLPLSYSAAPRGKTNAT</sequence>
<feature type="region of interest" description="Disordered" evidence="2">
    <location>
        <begin position="65"/>
        <end position="213"/>
    </location>
</feature>
<evidence type="ECO:0000313" key="3">
    <source>
        <dbReference type="EMBL" id="MEQ2217675.1"/>
    </source>
</evidence>
<feature type="compositionally biased region" description="Polar residues" evidence="2">
    <location>
        <begin position="138"/>
        <end position="147"/>
    </location>
</feature>
<keyword evidence="4" id="KW-1185">Reference proteome</keyword>
<dbReference type="InterPro" id="IPR051571">
    <property type="entry name" value="N-CoR_corepressor"/>
</dbReference>
<comment type="similarity">
    <text evidence="1">Belongs to the N-CoR nuclear receptor corepressors family.</text>
</comment>
<feature type="non-terminal residue" evidence="3">
    <location>
        <position position="1"/>
    </location>
</feature>
<dbReference type="PANTHER" id="PTHR13992:SF21">
    <property type="entry name" value="NUCLEAR RECEPTOR COREPRESSOR 2"/>
    <property type="match status" value="1"/>
</dbReference>
<dbReference type="PANTHER" id="PTHR13992">
    <property type="entry name" value="NUCLEAR RECEPTOR CO-REPRESSOR RELATED NCOR"/>
    <property type="match status" value="1"/>
</dbReference>
<proteinExistence type="inferred from homology"/>
<dbReference type="Proteomes" id="UP001434883">
    <property type="component" value="Unassembled WGS sequence"/>
</dbReference>
<accession>A0ABV0SAT2</accession>
<evidence type="ECO:0000256" key="2">
    <source>
        <dbReference type="SAM" id="MobiDB-lite"/>
    </source>
</evidence>
<comment type="caution">
    <text evidence="3">The sequence shown here is derived from an EMBL/GenBank/DDBJ whole genome shotgun (WGS) entry which is preliminary data.</text>
</comment>
<reference evidence="3 4" key="1">
    <citation type="submission" date="2021-06" db="EMBL/GenBank/DDBJ databases">
        <authorList>
            <person name="Palmer J.M."/>
        </authorList>
    </citation>
    <scope>NUCLEOTIDE SEQUENCE [LARGE SCALE GENOMIC DNA]</scope>
    <source>
        <strain evidence="3 4">XC_2019</strain>
        <tissue evidence="3">Muscle</tissue>
    </source>
</reference>